<dbReference type="Proteomes" id="UP000700334">
    <property type="component" value="Unassembled WGS sequence"/>
</dbReference>
<evidence type="ECO:0000313" key="2">
    <source>
        <dbReference type="Proteomes" id="UP000700334"/>
    </source>
</evidence>
<accession>A0A8J6DG10</accession>
<protein>
    <submittedName>
        <fullName evidence="1">Uncharacterized protein</fullName>
    </submittedName>
</protein>
<comment type="caution">
    <text evidence="1">The sequence shown here is derived from an EMBL/GenBank/DDBJ whole genome shotgun (WGS) entry which is preliminary data.</text>
</comment>
<evidence type="ECO:0000313" key="1">
    <source>
        <dbReference type="EMBL" id="KAG8504908.1"/>
    </source>
</evidence>
<feature type="non-terminal residue" evidence="1">
    <location>
        <position position="229"/>
    </location>
</feature>
<sequence length="229" mass="26259">MKFFSELGMIFRSGIEELGLAEANLQHVCQKLSALPQRHCWACGEQREKQVLTTGSASSYETLLALFYIVCNILDSRPGLFFHEIIFVVKNSDFGNVKGELDGKLNYFSKLEQYDSGMDIWGEKLQISLQNWLSFFGNMFLEKHKCRYLDVAPIPSNPFSYIDVQNTPEVFSMDRSNTSRSAMSVGPGLPKYKFIMKSMNISSPLLEYVRNMIIRSATTYEILWVKIKQ</sequence>
<gene>
    <name evidence="1" type="ORF">J0S82_008430</name>
</gene>
<organism evidence="1 2">
    <name type="scientific">Galemys pyrenaicus</name>
    <name type="common">Iberian desman</name>
    <name type="synonym">Pyrenean desman</name>
    <dbReference type="NCBI Taxonomy" id="202257"/>
    <lineage>
        <taxon>Eukaryota</taxon>
        <taxon>Metazoa</taxon>
        <taxon>Chordata</taxon>
        <taxon>Craniata</taxon>
        <taxon>Vertebrata</taxon>
        <taxon>Euteleostomi</taxon>
        <taxon>Mammalia</taxon>
        <taxon>Eutheria</taxon>
        <taxon>Laurasiatheria</taxon>
        <taxon>Eulipotyphla</taxon>
        <taxon>Talpidae</taxon>
        <taxon>Galemys</taxon>
    </lineage>
</organism>
<proteinExistence type="predicted"/>
<dbReference type="EMBL" id="JAGFMF010012281">
    <property type="protein sequence ID" value="KAG8504908.1"/>
    <property type="molecule type" value="Genomic_DNA"/>
</dbReference>
<reference evidence="1" key="1">
    <citation type="journal article" date="2021" name="Evol. Appl.">
        <title>The genome of the Pyrenean desman and the effects of bottlenecks and inbreeding on the genomic landscape of an endangered species.</title>
        <authorList>
            <person name="Escoda L."/>
            <person name="Castresana J."/>
        </authorList>
    </citation>
    <scope>NUCLEOTIDE SEQUENCE</scope>
    <source>
        <strain evidence="1">IBE-C5619</strain>
    </source>
</reference>
<dbReference type="AlphaFoldDB" id="A0A8J6DG10"/>
<name>A0A8J6DG10_GALPY</name>
<keyword evidence="2" id="KW-1185">Reference proteome</keyword>